<evidence type="ECO:0000256" key="1">
    <source>
        <dbReference type="ARBA" id="ARBA00001942"/>
    </source>
</evidence>
<dbReference type="EMBL" id="AZHW01001059">
    <property type="protein sequence ID" value="ETW94496.1"/>
    <property type="molecule type" value="Genomic_DNA"/>
</dbReference>
<dbReference type="InterPro" id="IPR006656">
    <property type="entry name" value="Mopterin_OxRdtase"/>
</dbReference>
<reference evidence="9 10" key="1">
    <citation type="journal article" date="2014" name="Nature">
        <title>An environmental bacterial taxon with a large and distinct metabolic repertoire.</title>
        <authorList>
            <person name="Wilson M.C."/>
            <person name="Mori T."/>
            <person name="Ruckert C."/>
            <person name="Uria A.R."/>
            <person name="Helf M.J."/>
            <person name="Takada K."/>
            <person name="Gernert C."/>
            <person name="Steffens U.A."/>
            <person name="Heycke N."/>
            <person name="Schmitt S."/>
            <person name="Rinke C."/>
            <person name="Helfrich E.J."/>
            <person name="Brachmann A.O."/>
            <person name="Gurgui C."/>
            <person name="Wakimoto T."/>
            <person name="Kracht M."/>
            <person name="Crusemann M."/>
            <person name="Hentschel U."/>
            <person name="Abe I."/>
            <person name="Matsunaga S."/>
            <person name="Kalinowski J."/>
            <person name="Takeyama H."/>
            <person name="Piel J."/>
        </authorList>
    </citation>
    <scope>NUCLEOTIDE SEQUENCE [LARGE SCALE GENOMIC DNA]</scope>
    <source>
        <strain evidence="10">TSY1</strain>
    </source>
</reference>
<dbReference type="InterPro" id="IPR006657">
    <property type="entry name" value="MoPterin_dinucl-bd_dom"/>
</dbReference>
<keyword evidence="4" id="KW-0479">Metal-binding</keyword>
<protein>
    <submittedName>
        <fullName evidence="9">Molybdopterin-binding oxidoreductase</fullName>
    </submittedName>
</protein>
<proteinExistence type="inferred from homology"/>
<dbReference type="InterPro" id="IPR006655">
    <property type="entry name" value="Mopterin_OxRdtase_prok_CS"/>
</dbReference>
<dbReference type="SMART" id="SM00926">
    <property type="entry name" value="Molybdop_Fe4S4"/>
    <property type="match status" value="1"/>
</dbReference>
<evidence type="ECO:0000256" key="2">
    <source>
        <dbReference type="ARBA" id="ARBA00010312"/>
    </source>
</evidence>
<comment type="cofactor">
    <cofactor evidence="1">
        <name>Mo-bis(molybdopterin guanine dinucleotide)</name>
        <dbReference type="ChEBI" id="CHEBI:60539"/>
    </cofactor>
</comment>
<keyword evidence="6" id="KW-0408">Iron</keyword>
<evidence type="ECO:0000313" key="9">
    <source>
        <dbReference type="EMBL" id="ETW94496.1"/>
    </source>
</evidence>
<dbReference type="InterPro" id="IPR009010">
    <property type="entry name" value="Asp_de-COase-like_dom_sf"/>
</dbReference>
<keyword evidence="3" id="KW-0500">Molybdenum</keyword>
<dbReference type="InterPro" id="IPR050612">
    <property type="entry name" value="Prok_Mopterin_Oxidored"/>
</dbReference>
<dbReference type="GO" id="GO:0046872">
    <property type="term" value="F:metal ion binding"/>
    <property type="evidence" value="ECO:0007669"/>
    <property type="project" value="UniProtKB-KW"/>
</dbReference>
<dbReference type="InterPro" id="IPR006963">
    <property type="entry name" value="Mopterin_OxRdtase_4Fe-4S_dom"/>
</dbReference>
<dbReference type="PANTHER" id="PTHR43742:SF6">
    <property type="entry name" value="OXIDOREDUCTASE YYAE-RELATED"/>
    <property type="match status" value="1"/>
</dbReference>
<dbReference type="GO" id="GO:0051536">
    <property type="term" value="F:iron-sulfur cluster binding"/>
    <property type="evidence" value="ECO:0007669"/>
    <property type="project" value="UniProtKB-KW"/>
</dbReference>
<evidence type="ECO:0000256" key="6">
    <source>
        <dbReference type="ARBA" id="ARBA00023004"/>
    </source>
</evidence>
<keyword evidence="7" id="KW-0411">Iron-sulfur</keyword>
<organism evidence="9 10">
    <name type="scientific">Entotheonella factor</name>
    <dbReference type="NCBI Taxonomy" id="1429438"/>
    <lineage>
        <taxon>Bacteria</taxon>
        <taxon>Pseudomonadati</taxon>
        <taxon>Nitrospinota/Tectimicrobiota group</taxon>
        <taxon>Candidatus Tectimicrobiota</taxon>
        <taxon>Candidatus Entotheonellia</taxon>
        <taxon>Candidatus Entotheonellales</taxon>
        <taxon>Candidatus Entotheonellaceae</taxon>
        <taxon>Candidatus Entotheonella</taxon>
    </lineage>
</organism>
<name>W4LB02_ENTF1</name>
<dbReference type="Pfam" id="PF04879">
    <property type="entry name" value="Molybdop_Fe4S4"/>
    <property type="match status" value="1"/>
</dbReference>
<keyword evidence="5" id="KW-0560">Oxidoreductase</keyword>
<dbReference type="Gene3D" id="3.30.2070.10">
    <property type="entry name" value="Formate dehydrogenase/DMSO reductase"/>
    <property type="match status" value="1"/>
</dbReference>
<dbReference type="Pfam" id="PF00384">
    <property type="entry name" value="Molybdopterin"/>
    <property type="match status" value="1"/>
</dbReference>
<dbReference type="Gene3D" id="3.40.50.740">
    <property type="match status" value="1"/>
</dbReference>
<keyword evidence="10" id="KW-1185">Reference proteome</keyword>
<dbReference type="CDD" id="cd02766">
    <property type="entry name" value="MopB_3"/>
    <property type="match status" value="1"/>
</dbReference>
<evidence type="ECO:0000313" key="10">
    <source>
        <dbReference type="Proteomes" id="UP000019141"/>
    </source>
</evidence>
<dbReference type="SUPFAM" id="SSF53706">
    <property type="entry name" value="Formate dehydrogenase/DMSO reductase, domains 1-3"/>
    <property type="match status" value="1"/>
</dbReference>
<evidence type="ECO:0000256" key="5">
    <source>
        <dbReference type="ARBA" id="ARBA00023002"/>
    </source>
</evidence>
<dbReference type="Proteomes" id="UP000019141">
    <property type="component" value="Unassembled WGS sequence"/>
</dbReference>
<evidence type="ECO:0000256" key="3">
    <source>
        <dbReference type="ARBA" id="ARBA00022505"/>
    </source>
</evidence>
<dbReference type="Gene3D" id="2.20.25.90">
    <property type="entry name" value="ADC-like domains"/>
    <property type="match status" value="1"/>
</dbReference>
<sequence>MAQTLPSVCPLDCPDTCSMTVTVEDDHIVNVRGSRVNPLTRGAVCQKVTRYPEWVHGPSRLQTPLRRVGQKGEGRFEAISWEAALDEIYGRFTAIRQDYGSQAITPLNYSGPHGLLAVGSMDLRFFYKLGASRLARRPLCGGIKSEALVGTYGAVPLMRPEHVAHAQLIIVWGVNVTVSQLHLMHIIRTAQKQGAKLIVVDPRRTQVARHADLHVALKPGTDGVLALALAAELERINGLDHEFIADHVLGAEAYLEQARSRSLEASADICGLTPADIRQMAELYKTISPAVICPGNGPERNQNGGSSLQAIFALPALGGKFGVLGGGLLQGASSAFPKTLPRLQGDAFIDPQTRTLNIVTLGRDLLNPDLDPPIKGVFIYNHNPVIVHPDQNTMKRALSREDLFTVVCDVVMTDSAAYADVVLPACSHFEYADLYPAYGQHFLQRAEPVIPPVGESLPNTEIFRRLAARFGFTEPEFQASDAELIDDAVDGDDIRLQGIAPSQLPTDEVLLMTAGGEDAILYQTTFPATPSGKIELESSYLKQAYNHPLPTFRPVDSDYPLSLISPASDKRTSSTFGDLPYSDAIWLDMHPDDATARQLEDGMWVRMWNELGEVHLPLRVTDEVRPGVVCSEKGLWFRTSDNGQTVSALAPAHTADLSEGACYNDTRVEVDKWEQ</sequence>
<evidence type="ECO:0000256" key="7">
    <source>
        <dbReference type="ARBA" id="ARBA00023014"/>
    </source>
</evidence>
<comment type="caution">
    <text evidence="9">The sequence shown here is derived from an EMBL/GenBank/DDBJ whole genome shotgun (WGS) entry which is preliminary data.</text>
</comment>
<dbReference type="GO" id="GO:0043546">
    <property type="term" value="F:molybdopterin cofactor binding"/>
    <property type="evidence" value="ECO:0007669"/>
    <property type="project" value="InterPro"/>
</dbReference>
<dbReference type="Gene3D" id="2.40.40.20">
    <property type="match status" value="1"/>
</dbReference>
<dbReference type="Pfam" id="PF01568">
    <property type="entry name" value="Molydop_binding"/>
    <property type="match status" value="1"/>
</dbReference>
<dbReference type="PANTHER" id="PTHR43742">
    <property type="entry name" value="TRIMETHYLAMINE-N-OXIDE REDUCTASE"/>
    <property type="match status" value="1"/>
</dbReference>
<gene>
    <name evidence="9" type="ORF">ETSY1_34630</name>
</gene>
<dbReference type="GO" id="GO:0016491">
    <property type="term" value="F:oxidoreductase activity"/>
    <property type="evidence" value="ECO:0007669"/>
    <property type="project" value="UniProtKB-KW"/>
</dbReference>
<feature type="domain" description="4Fe-4S Mo/W bis-MGD-type" evidence="8">
    <location>
        <begin position="2"/>
        <end position="59"/>
    </location>
</feature>
<accession>W4LB02</accession>
<evidence type="ECO:0000256" key="4">
    <source>
        <dbReference type="ARBA" id="ARBA00022723"/>
    </source>
</evidence>
<dbReference type="PROSITE" id="PS00490">
    <property type="entry name" value="MOLYBDOPTERIN_PROK_2"/>
    <property type="match status" value="1"/>
</dbReference>
<dbReference type="PROSITE" id="PS51669">
    <property type="entry name" value="4FE4S_MOW_BIS_MGD"/>
    <property type="match status" value="1"/>
</dbReference>
<evidence type="ECO:0000259" key="8">
    <source>
        <dbReference type="PROSITE" id="PS51669"/>
    </source>
</evidence>
<comment type="similarity">
    <text evidence="2">Belongs to the prokaryotic molybdopterin-containing oxidoreductase family.</text>
</comment>
<dbReference type="SUPFAM" id="SSF50692">
    <property type="entry name" value="ADC-like"/>
    <property type="match status" value="1"/>
</dbReference>
<dbReference type="Gene3D" id="3.40.228.10">
    <property type="entry name" value="Dimethylsulfoxide Reductase, domain 2"/>
    <property type="match status" value="1"/>
</dbReference>
<dbReference type="HOGENOM" id="CLU_000422_13_3_7"/>
<dbReference type="AlphaFoldDB" id="W4LB02"/>